<evidence type="ECO:0000256" key="3">
    <source>
        <dbReference type="SAM" id="Phobius"/>
    </source>
</evidence>
<keyword evidence="3" id="KW-0472">Membrane</keyword>
<comment type="caution">
    <text evidence="4">The sequence shown here is derived from an EMBL/GenBank/DDBJ whole genome shotgun (WGS) entry which is preliminary data.</text>
</comment>
<evidence type="ECO:0008006" key="6">
    <source>
        <dbReference type="Google" id="ProtNLM"/>
    </source>
</evidence>
<organism evidence="4 5">
    <name type="scientific">Salsuginibacillus halophilus</name>
    <dbReference type="NCBI Taxonomy" id="517424"/>
    <lineage>
        <taxon>Bacteria</taxon>
        <taxon>Bacillati</taxon>
        <taxon>Bacillota</taxon>
        <taxon>Bacilli</taxon>
        <taxon>Bacillales</taxon>
        <taxon>Bacillaceae</taxon>
        <taxon>Salsuginibacillus</taxon>
    </lineage>
</organism>
<dbReference type="OrthoDB" id="2964557at2"/>
<evidence type="ECO:0000313" key="4">
    <source>
        <dbReference type="EMBL" id="PSL43973.1"/>
    </source>
</evidence>
<evidence type="ECO:0000313" key="5">
    <source>
        <dbReference type="Proteomes" id="UP000242310"/>
    </source>
</evidence>
<feature type="region of interest" description="Disordered" evidence="2">
    <location>
        <begin position="109"/>
        <end position="128"/>
    </location>
</feature>
<gene>
    <name evidence="4" type="ORF">B0H94_10928</name>
</gene>
<accession>A0A2P8HCL2</accession>
<keyword evidence="1" id="KW-0175">Coiled coil</keyword>
<proteinExistence type="predicted"/>
<feature type="coiled-coil region" evidence="1">
    <location>
        <begin position="231"/>
        <end position="258"/>
    </location>
</feature>
<keyword evidence="3" id="KW-0812">Transmembrane</keyword>
<feature type="compositionally biased region" description="Basic and acidic residues" evidence="2">
    <location>
        <begin position="21"/>
        <end position="30"/>
    </location>
</feature>
<feature type="transmembrane region" description="Helical" evidence="3">
    <location>
        <begin position="83"/>
        <end position="105"/>
    </location>
</feature>
<evidence type="ECO:0000256" key="1">
    <source>
        <dbReference type="SAM" id="Coils"/>
    </source>
</evidence>
<sequence length="283" mass="31435">MTGNDTNQKDEPKGQSNESPRTTEKNRDGIVDFNAKKQQHEKRRGPYWDDGNREHSPGLPFHRKKKADRPDAADAKKRVWIKLSLLIGAAVVLGVVFGTLLLQLLTSPEPADPASTASLNNETPPAADTAATDWEVTLLQLGAYETTAKAEEDQSQIAARGWPALKYDSDETYFIAAGITDQNETKTMWQAWAEEEEQPIYMKEERIEVESSTKEILQPVINATASAVTGEKLETETINDLQAELNELAEQGDEAAAELWLERLADEPSAVELQEAAFDELFH</sequence>
<name>A0A2P8HCL2_9BACI</name>
<feature type="compositionally biased region" description="Basic and acidic residues" evidence="2">
    <location>
        <begin position="44"/>
        <end position="56"/>
    </location>
</feature>
<dbReference type="AlphaFoldDB" id="A0A2P8HCL2"/>
<protein>
    <recommendedName>
        <fullName evidence="6">SPOR domain-containing protein</fullName>
    </recommendedName>
</protein>
<feature type="region of interest" description="Disordered" evidence="2">
    <location>
        <begin position="1"/>
        <end position="73"/>
    </location>
</feature>
<keyword evidence="3" id="KW-1133">Transmembrane helix</keyword>
<dbReference type="Proteomes" id="UP000242310">
    <property type="component" value="Unassembled WGS sequence"/>
</dbReference>
<dbReference type="RefSeq" id="WP_106589079.1">
    <property type="nucleotide sequence ID" value="NZ_PYAV01000009.1"/>
</dbReference>
<reference evidence="4 5" key="1">
    <citation type="submission" date="2018-03" db="EMBL/GenBank/DDBJ databases">
        <title>Genomic Encyclopedia of Type Strains, Phase III (KMG-III): the genomes of soil and plant-associated and newly described type strains.</title>
        <authorList>
            <person name="Whitman W."/>
        </authorList>
    </citation>
    <scope>NUCLEOTIDE SEQUENCE [LARGE SCALE GENOMIC DNA]</scope>
    <source>
        <strain evidence="4 5">CGMCC 1.07653</strain>
    </source>
</reference>
<evidence type="ECO:0000256" key="2">
    <source>
        <dbReference type="SAM" id="MobiDB-lite"/>
    </source>
</evidence>
<dbReference type="EMBL" id="PYAV01000009">
    <property type="protein sequence ID" value="PSL43973.1"/>
    <property type="molecule type" value="Genomic_DNA"/>
</dbReference>
<keyword evidence="5" id="KW-1185">Reference proteome</keyword>